<dbReference type="Gene3D" id="2.30.110.10">
    <property type="entry name" value="Electron Transport, Fmn-binding Protein, Chain A"/>
    <property type="match status" value="1"/>
</dbReference>
<dbReference type="EMBL" id="QHLZ01000005">
    <property type="protein sequence ID" value="PXA65570.1"/>
    <property type="molecule type" value="Genomic_DNA"/>
</dbReference>
<evidence type="ECO:0000313" key="2">
    <source>
        <dbReference type="Proteomes" id="UP000246303"/>
    </source>
</evidence>
<proteinExistence type="predicted"/>
<protein>
    <recommendedName>
        <fullName evidence="3">Pyridoxamine 5'-phosphate oxidase family protein</fullName>
    </recommendedName>
</protein>
<accession>A0A2V3DS63</accession>
<dbReference type="InterPro" id="IPR024747">
    <property type="entry name" value="Pyridox_Oxase-rel"/>
</dbReference>
<dbReference type="OrthoDB" id="7062584at2"/>
<dbReference type="Proteomes" id="UP000246303">
    <property type="component" value="Unassembled WGS sequence"/>
</dbReference>
<gene>
    <name evidence="1" type="ORF">CVS29_10120</name>
</gene>
<name>A0A2V3DS63_9MICC</name>
<dbReference type="AlphaFoldDB" id="A0A2V3DS63"/>
<keyword evidence="2" id="KW-1185">Reference proteome</keyword>
<dbReference type="RefSeq" id="WP_110106182.1">
    <property type="nucleotide sequence ID" value="NZ_JACBZZ010000001.1"/>
</dbReference>
<dbReference type="Pfam" id="PF12900">
    <property type="entry name" value="Pyridox_ox_2"/>
    <property type="match status" value="1"/>
</dbReference>
<dbReference type="InterPro" id="IPR012349">
    <property type="entry name" value="Split_barrel_FMN-bd"/>
</dbReference>
<evidence type="ECO:0000313" key="1">
    <source>
        <dbReference type="EMBL" id="PXA65570.1"/>
    </source>
</evidence>
<sequence length="141" mass="15384">MTMKSNPAVTTPDSPAVVIEAHAEIFPVNYAVNNGSVIFRTAEGAKFLAVTSNSQVAFEIDGYEATTEQAWSVVLCGIGQELHYDSGLAEPTVPPLQPWQGGNKEHVVRINTVTLNGRRFPVPRADIWTTPLADTRRSTFE</sequence>
<organism evidence="1 2">
    <name type="scientific">Arthrobacter psychrochitiniphilus</name>
    <dbReference type="NCBI Taxonomy" id="291045"/>
    <lineage>
        <taxon>Bacteria</taxon>
        <taxon>Bacillati</taxon>
        <taxon>Actinomycetota</taxon>
        <taxon>Actinomycetes</taxon>
        <taxon>Micrococcales</taxon>
        <taxon>Micrococcaceae</taxon>
        <taxon>Arthrobacter</taxon>
    </lineage>
</organism>
<reference evidence="1 2" key="1">
    <citation type="submission" date="2018-05" db="EMBL/GenBank/DDBJ databases">
        <title>Genetic diversity of glacier-inhabiting Cryobacterium bacteria in China and description of Cryobacterium mengkeensis sp. nov. and Arthrobacter glacialis sp. nov.</title>
        <authorList>
            <person name="Liu Q."/>
            <person name="Xin Y.-H."/>
        </authorList>
    </citation>
    <scope>NUCLEOTIDE SEQUENCE [LARGE SCALE GENOMIC DNA]</scope>
    <source>
        <strain evidence="1 2">GP3</strain>
    </source>
</reference>
<comment type="caution">
    <text evidence="1">The sequence shown here is derived from an EMBL/GenBank/DDBJ whole genome shotgun (WGS) entry which is preliminary data.</text>
</comment>
<evidence type="ECO:0008006" key="3">
    <source>
        <dbReference type="Google" id="ProtNLM"/>
    </source>
</evidence>
<dbReference type="SUPFAM" id="SSF50475">
    <property type="entry name" value="FMN-binding split barrel"/>
    <property type="match status" value="1"/>
</dbReference>